<dbReference type="SUPFAM" id="SSF56300">
    <property type="entry name" value="Metallo-dependent phosphatases"/>
    <property type="match status" value="1"/>
</dbReference>
<dbReference type="InterPro" id="IPR029052">
    <property type="entry name" value="Metallo-depent_PP-like"/>
</dbReference>
<dbReference type="RefSeq" id="XP_003290628.1">
    <property type="nucleotide sequence ID" value="XM_003290580.1"/>
</dbReference>
<dbReference type="GO" id="GO:0046872">
    <property type="term" value="F:metal ion binding"/>
    <property type="evidence" value="ECO:0007669"/>
    <property type="project" value="UniProtKB-KW"/>
</dbReference>
<feature type="signal peptide" evidence="10">
    <location>
        <begin position="1"/>
        <end position="21"/>
    </location>
</feature>
<dbReference type="Pfam" id="PF00149">
    <property type="entry name" value="Metallophos"/>
    <property type="match status" value="1"/>
</dbReference>
<dbReference type="InterPro" id="IPR004843">
    <property type="entry name" value="Calcineurin-like_PHP"/>
</dbReference>
<dbReference type="OMA" id="YGHRHAD"/>
<evidence type="ECO:0000256" key="1">
    <source>
        <dbReference type="ARBA" id="ARBA00001947"/>
    </source>
</evidence>
<feature type="domain" description="Sphingomyelin phosphodiesterase C-terminal" evidence="12">
    <location>
        <begin position="293"/>
        <end position="423"/>
    </location>
</feature>
<protein>
    <submittedName>
        <fullName evidence="13">Uncharacterized protein</fullName>
    </submittedName>
</protein>
<comment type="similarity">
    <text evidence="3">Belongs to the acid sphingomyelinase family.</text>
</comment>
<dbReference type="Gene3D" id="3.60.21.10">
    <property type="match status" value="1"/>
</dbReference>
<dbReference type="KEGG" id="dpp:DICPUDRAFT_37701"/>
<evidence type="ECO:0000256" key="2">
    <source>
        <dbReference type="ARBA" id="ARBA00004613"/>
    </source>
</evidence>
<dbReference type="eggNOG" id="KOG3770">
    <property type="taxonomic scope" value="Eukaryota"/>
</dbReference>
<dbReference type="GeneID" id="10508100"/>
<keyword evidence="9" id="KW-0325">Glycoprotein</keyword>
<dbReference type="CDD" id="cd00842">
    <property type="entry name" value="MPP_ASMase"/>
    <property type="match status" value="1"/>
</dbReference>
<keyword evidence="8" id="KW-0862">Zinc</keyword>
<evidence type="ECO:0000256" key="6">
    <source>
        <dbReference type="ARBA" id="ARBA00022729"/>
    </source>
</evidence>
<name>F0ZT92_DICPU</name>
<dbReference type="FunCoup" id="F0ZT92">
    <property type="interactions" value="1"/>
</dbReference>
<proteinExistence type="inferred from homology"/>
<sequence length="426" mass="49277">MKFRSLNLIVFLYLLINQCYCIGLNNGKFWHITDSHFEFSYDTACTDKKNDISPIGDYKCDTSPELLISSFEYMKKMEPNPDFILWTGDSPPHFENKNLNQTIVLSSISNMTNLITEYFPNTRVFPCLGNHDSYPQHQIGIGPNWLFNATAQMWSQFLSEDALETFLIGGYYTELVEPGFRIVSLNTNLYYTQDKQCINMTDPAGQLEWLNSTLASAALAGEKVWVMGHVPPGYNEKYDVFNFHKQFNDEYLFSFGEYADIIPFHIYGHEHTDSIRLYYSDIDRLGGVPDGIMFLSPSITPWMNKYLPTLPNNPGLRMYQYNTTDFTLEDYYQFWTNLTADIESNTITWELEYQATQFFKVKALDAISMFEAFLLIQSVPEQLQQYYFYNSVSYPTKGCDAVCKKLQLCTISCPFSKGFAKCLIEI</sequence>
<feature type="chain" id="PRO_5003265394" evidence="10">
    <location>
        <begin position="22"/>
        <end position="426"/>
    </location>
</feature>
<keyword evidence="6 10" id="KW-0732">Signal</keyword>
<dbReference type="InParanoid" id="F0ZT92"/>
<evidence type="ECO:0000256" key="8">
    <source>
        <dbReference type="ARBA" id="ARBA00022833"/>
    </source>
</evidence>
<accession>F0ZT92</accession>
<dbReference type="PANTHER" id="PTHR10340:SF57">
    <property type="entry name" value="METALLOPHOS DOMAIN-CONTAINING PROTEIN"/>
    <property type="match status" value="1"/>
</dbReference>
<keyword evidence="14" id="KW-1185">Reference proteome</keyword>
<evidence type="ECO:0000256" key="7">
    <source>
        <dbReference type="ARBA" id="ARBA00022801"/>
    </source>
</evidence>
<reference evidence="14" key="1">
    <citation type="journal article" date="2011" name="Genome Biol.">
        <title>Comparative genomics of the social amoebae Dictyostelium discoideum and Dictyostelium purpureum.</title>
        <authorList>
            <consortium name="US DOE Joint Genome Institute (JGI-PGF)"/>
            <person name="Sucgang R."/>
            <person name="Kuo A."/>
            <person name="Tian X."/>
            <person name="Salerno W."/>
            <person name="Parikh A."/>
            <person name="Feasley C.L."/>
            <person name="Dalin E."/>
            <person name="Tu H."/>
            <person name="Huang E."/>
            <person name="Barry K."/>
            <person name="Lindquist E."/>
            <person name="Shapiro H."/>
            <person name="Bruce D."/>
            <person name="Schmutz J."/>
            <person name="Salamov A."/>
            <person name="Fey P."/>
            <person name="Gaudet P."/>
            <person name="Anjard C."/>
            <person name="Babu M.M."/>
            <person name="Basu S."/>
            <person name="Bushmanova Y."/>
            <person name="van der Wel H."/>
            <person name="Katoh-Kurasawa M."/>
            <person name="Dinh C."/>
            <person name="Coutinho P.M."/>
            <person name="Saito T."/>
            <person name="Elias M."/>
            <person name="Schaap P."/>
            <person name="Kay R.R."/>
            <person name="Henrissat B."/>
            <person name="Eichinger L."/>
            <person name="Rivero F."/>
            <person name="Putnam N.H."/>
            <person name="West C.M."/>
            <person name="Loomis W.F."/>
            <person name="Chisholm R.L."/>
            <person name="Shaulsky G."/>
            <person name="Strassmann J.E."/>
            <person name="Queller D.C."/>
            <person name="Kuspa A."/>
            <person name="Grigoriev I.V."/>
        </authorList>
    </citation>
    <scope>NUCLEOTIDE SEQUENCE [LARGE SCALE GENOMIC DNA]</scope>
    <source>
        <strain evidence="14">QSDP1</strain>
    </source>
</reference>
<dbReference type="InterPro" id="IPR045473">
    <property type="entry name" value="ASM_C"/>
</dbReference>
<comment type="subcellular location">
    <subcellularLocation>
        <location evidence="2">Secreted</location>
    </subcellularLocation>
</comment>
<evidence type="ECO:0000256" key="5">
    <source>
        <dbReference type="ARBA" id="ARBA00022723"/>
    </source>
</evidence>
<evidence type="ECO:0000256" key="4">
    <source>
        <dbReference type="ARBA" id="ARBA00022525"/>
    </source>
</evidence>
<gene>
    <name evidence="13" type="ORF">DICPUDRAFT_37701</name>
</gene>
<evidence type="ECO:0000313" key="14">
    <source>
        <dbReference type="Proteomes" id="UP000001064"/>
    </source>
</evidence>
<dbReference type="AlphaFoldDB" id="F0ZT92"/>
<dbReference type="EMBL" id="GL871171">
    <property type="protein sequence ID" value="EGC32843.1"/>
    <property type="molecule type" value="Genomic_DNA"/>
</dbReference>
<comment type="cofactor">
    <cofactor evidence="1">
        <name>Zn(2+)</name>
        <dbReference type="ChEBI" id="CHEBI:29105"/>
    </cofactor>
</comment>
<dbReference type="InterPro" id="IPR041805">
    <property type="entry name" value="ASMase/PPN1_MPP"/>
</dbReference>
<dbReference type="Pfam" id="PF19272">
    <property type="entry name" value="ASMase_C"/>
    <property type="match status" value="1"/>
</dbReference>
<evidence type="ECO:0000259" key="12">
    <source>
        <dbReference type="Pfam" id="PF19272"/>
    </source>
</evidence>
<dbReference type="OrthoDB" id="282973at2759"/>
<dbReference type="GO" id="GO:0008081">
    <property type="term" value="F:phosphoric diester hydrolase activity"/>
    <property type="evidence" value="ECO:0000318"/>
    <property type="project" value="GO_Central"/>
</dbReference>
<evidence type="ECO:0000256" key="3">
    <source>
        <dbReference type="ARBA" id="ARBA00008234"/>
    </source>
</evidence>
<dbReference type="Proteomes" id="UP000001064">
    <property type="component" value="Unassembled WGS sequence"/>
</dbReference>
<dbReference type="VEuPathDB" id="AmoebaDB:DICPUDRAFT_37701"/>
<feature type="domain" description="Calcineurin-like phosphoesterase" evidence="11">
    <location>
        <begin position="28"/>
        <end position="272"/>
    </location>
</feature>
<evidence type="ECO:0000256" key="10">
    <source>
        <dbReference type="SAM" id="SignalP"/>
    </source>
</evidence>
<dbReference type="STRING" id="5786.F0ZT92"/>
<evidence type="ECO:0000256" key="9">
    <source>
        <dbReference type="ARBA" id="ARBA00023180"/>
    </source>
</evidence>
<organism evidence="13 14">
    <name type="scientific">Dictyostelium purpureum</name>
    <name type="common">Slime mold</name>
    <dbReference type="NCBI Taxonomy" id="5786"/>
    <lineage>
        <taxon>Eukaryota</taxon>
        <taxon>Amoebozoa</taxon>
        <taxon>Evosea</taxon>
        <taxon>Eumycetozoa</taxon>
        <taxon>Dictyostelia</taxon>
        <taxon>Dictyosteliales</taxon>
        <taxon>Dictyosteliaceae</taxon>
        <taxon>Dictyostelium</taxon>
    </lineage>
</organism>
<dbReference type="GO" id="GO:0005615">
    <property type="term" value="C:extracellular space"/>
    <property type="evidence" value="ECO:0000318"/>
    <property type="project" value="GO_Central"/>
</dbReference>
<dbReference type="FunFam" id="3.60.21.10:FF:000280">
    <property type="entry name" value="Sphingomyelinase phosphodiesterase C"/>
    <property type="match status" value="1"/>
</dbReference>
<evidence type="ECO:0000259" key="11">
    <source>
        <dbReference type="Pfam" id="PF00149"/>
    </source>
</evidence>
<evidence type="ECO:0000313" key="13">
    <source>
        <dbReference type="EMBL" id="EGC32843.1"/>
    </source>
</evidence>
<keyword evidence="5" id="KW-0479">Metal-binding</keyword>
<keyword evidence="7" id="KW-0378">Hydrolase</keyword>
<dbReference type="PANTHER" id="PTHR10340">
    <property type="entry name" value="SPHINGOMYELIN PHOSPHODIESTERASE"/>
    <property type="match status" value="1"/>
</dbReference>
<keyword evidence="4" id="KW-0964">Secreted</keyword>